<dbReference type="Gene3D" id="3.30.420.10">
    <property type="entry name" value="Ribonuclease H-like superfamily/Ribonuclease H"/>
    <property type="match status" value="1"/>
</dbReference>
<dbReference type="InterPro" id="IPR036420">
    <property type="entry name" value="BRCT_dom_sf"/>
</dbReference>
<keyword evidence="4" id="KW-0540">Nuclease</keyword>
<evidence type="ECO:0000259" key="8">
    <source>
        <dbReference type="SMART" id="SM00479"/>
    </source>
</evidence>
<dbReference type="InterPro" id="IPR012337">
    <property type="entry name" value="RNaseH-like_sf"/>
</dbReference>
<evidence type="ECO:0000256" key="6">
    <source>
        <dbReference type="ARBA" id="ARBA00022932"/>
    </source>
</evidence>
<evidence type="ECO:0000256" key="4">
    <source>
        <dbReference type="ARBA" id="ARBA00022722"/>
    </source>
</evidence>
<organism evidence="9 10">
    <name type="scientific">Jeotgalibaca dankookensis</name>
    <dbReference type="NCBI Taxonomy" id="708126"/>
    <lineage>
        <taxon>Bacteria</taxon>
        <taxon>Bacillati</taxon>
        <taxon>Bacillota</taxon>
        <taxon>Bacilli</taxon>
        <taxon>Lactobacillales</taxon>
        <taxon>Carnobacteriaceae</taxon>
        <taxon>Jeotgalibaca</taxon>
    </lineage>
</organism>
<dbReference type="FunFam" id="3.30.420.10:FF:000045">
    <property type="entry name" value="3'-5' exonuclease DinG"/>
    <property type="match status" value="1"/>
</dbReference>
<name>A0A1S6ISA8_9LACT</name>
<sequence>MDFVAIDFETANHRGDSVCSIGMSRFSNGLEVERYYRLINPVQPFHPGNIRIHGIYPRDVVNEKRFDQLYPEIRAFIGEDSLVAHFAQFDMKCLQMTIETYNLPKIKNEYFCSCILAKKTLTLSSNKLVNVLDYYGLTIENHHNAADDATACGEITSKLLQPYDYDIKGFLTDYHYQLGQLFSHRFGPDKNKKKQVPQPNLLAIESLQPSHPFYQKHIAFAGRIAGLNRQEAAQMLTTIGSFFEPSLTYQTDYLIVSKSEWQKMGTNLEGKLVEKARQLQGQGHSLILLPETEFFTIL</sequence>
<dbReference type="InterPro" id="IPR013520">
    <property type="entry name" value="Ribonucl_H"/>
</dbReference>
<accession>A0A1S6ISA8</accession>
<gene>
    <name evidence="9" type="primary">polC_2</name>
    <name evidence="9" type="ORF">BW727_102046</name>
</gene>
<dbReference type="STRING" id="708126.BW727_102046"/>
<dbReference type="OrthoDB" id="9803913at2"/>
<dbReference type="Pfam" id="PF00929">
    <property type="entry name" value="RNase_T"/>
    <property type="match status" value="1"/>
</dbReference>
<feature type="domain" description="Exonuclease" evidence="8">
    <location>
        <begin position="2"/>
        <end position="165"/>
    </location>
</feature>
<evidence type="ECO:0000256" key="1">
    <source>
        <dbReference type="ARBA" id="ARBA00022679"/>
    </source>
</evidence>
<keyword evidence="1 9" id="KW-0808">Transferase</keyword>
<keyword evidence="5" id="KW-0378">Hydrolase</keyword>
<evidence type="ECO:0000256" key="5">
    <source>
        <dbReference type="ARBA" id="ARBA00022839"/>
    </source>
</evidence>
<dbReference type="EMBL" id="CP019728">
    <property type="protein sequence ID" value="AQS54360.1"/>
    <property type="molecule type" value="Genomic_DNA"/>
</dbReference>
<dbReference type="Pfam" id="PF00533">
    <property type="entry name" value="BRCT"/>
    <property type="match status" value="1"/>
</dbReference>
<dbReference type="PANTHER" id="PTHR30231:SF42">
    <property type="entry name" value="EXONUCLEASE"/>
    <property type="match status" value="1"/>
</dbReference>
<dbReference type="GO" id="GO:0006260">
    <property type="term" value="P:DNA replication"/>
    <property type="evidence" value="ECO:0007669"/>
    <property type="project" value="UniProtKB-KW"/>
</dbReference>
<protein>
    <recommendedName>
        <fullName evidence="7">DNA polymerase III polC-type</fullName>
    </recommendedName>
</protein>
<dbReference type="InterPro" id="IPR036397">
    <property type="entry name" value="RNaseH_sf"/>
</dbReference>
<dbReference type="KEGG" id="jda:BW727_102046"/>
<evidence type="ECO:0000313" key="10">
    <source>
        <dbReference type="Proteomes" id="UP000188993"/>
    </source>
</evidence>
<keyword evidence="10" id="KW-1185">Reference proteome</keyword>
<dbReference type="GO" id="GO:0008408">
    <property type="term" value="F:3'-5' exonuclease activity"/>
    <property type="evidence" value="ECO:0007669"/>
    <property type="project" value="TreeGrafter"/>
</dbReference>
<proteinExistence type="predicted"/>
<dbReference type="RefSeq" id="WP_062468331.1">
    <property type="nucleotide sequence ID" value="NZ_BBYN01000006.1"/>
</dbReference>
<keyword evidence="2 9" id="KW-0548">Nucleotidyltransferase</keyword>
<dbReference type="CDD" id="cd06130">
    <property type="entry name" value="DNA_pol_III_epsilon_like"/>
    <property type="match status" value="1"/>
</dbReference>
<dbReference type="SUPFAM" id="SSF53098">
    <property type="entry name" value="Ribonuclease H-like"/>
    <property type="match status" value="1"/>
</dbReference>
<dbReference type="GO" id="GO:0003676">
    <property type="term" value="F:nucleic acid binding"/>
    <property type="evidence" value="ECO:0007669"/>
    <property type="project" value="InterPro"/>
</dbReference>
<dbReference type="GO" id="GO:0003887">
    <property type="term" value="F:DNA-directed DNA polymerase activity"/>
    <property type="evidence" value="ECO:0007669"/>
    <property type="project" value="UniProtKB-KW"/>
</dbReference>
<keyword evidence="6" id="KW-0239">DNA-directed DNA polymerase</keyword>
<dbReference type="InterPro" id="IPR001357">
    <property type="entry name" value="BRCT_dom"/>
</dbReference>
<keyword evidence="3" id="KW-0235">DNA replication</keyword>
<keyword evidence="5" id="KW-0269">Exonuclease</keyword>
<dbReference type="Gene3D" id="3.40.50.10190">
    <property type="entry name" value="BRCT domain"/>
    <property type="match status" value="1"/>
</dbReference>
<dbReference type="Proteomes" id="UP000188993">
    <property type="component" value="Chromosome"/>
</dbReference>
<evidence type="ECO:0000313" key="9">
    <source>
        <dbReference type="EMBL" id="AQS54360.1"/>
    </source>
</evidence>
<dbReference type="PANTHER" id="PTHR30231">
    <property type="entry name" value="DNA POLYMERASE III SUBUNIT EPSILON"/>
    <property type="match status" value="1"/>
</dbReference>
<reference evidence="9 10" key="1">
    <citation type="journal article" date="2014" name="Int. J. Syst. Evol. Microbiol.">
        <title>Jeotgalibaca dankookensis gen. nov., sp. nov., a member of the family Carnobacteriaceae, isolated from seujeot (Korean traditional food).</title>
        <authorList>
            <person name="Lee D.G."/>
            <person name="Trujillo M.E."/>
            <person name="Kang H."/>
            <person name="Ahn T.Y."/>
        </authorList>
    </citation>
    <scope>NUCLEOTIDE SEQUENCE [LARGE SCALE GENOMIC DNA]</scope>
    <source>
        <strain evidence="9 10">EX-07</strain>
    </source>
</reference>
<evidence type="ECO:0000256" key="2">
    <source>
        <dbReference type="ARBA" id="ARBA00022695"/>
    </source>
</evidence>
<evidence type="ECO:0000256" key="3">
    <source>
        <dbReference type="ARBA" id="ARBA00022705"/>
    </source>
</evidence>
<dbReference type="GO" id="GO:0005829">
    <property type="term" value="C:cytosol"/>
    <property type="evidence" value="ECO:0007669"/>
    <property type="project" value="TreeGrafter"/>
</dbReference>
<evidence type="ECO:0000256" key="7">
    <source>
        <dbReference type="ARBA" id="ARBA00070925"/>
    </source>
</evidence>
<dbReference type="SMART" id="SM00479">
    <property type="entry name" value="EXOIII"/>
    <property type="match status" value="1"/>
</dbReference>
<dbReference type="AlphaFoldDB" id="A0A1S6ISA8"/>